<name>A0A1S8X6T5_OPIVI</name>
<dbReference type="PANTHER" id="PTHR21663:SF0">
    <property type="entry name" value="HEAT REPEAT-CONTAINING PROTEIN 5B"/>
    <property type="match status" value="1"/>
</dbReference>
<dbReference type="GO" id="GO:0042147">
    <property type="term" value="P:retrograde transport, endosome to Golgi"/>
    <property type="evidence" value="ECO:0007669"/>
    <property type="project" value="TreeGrafter"/>
</dbReference>
<dbReference type="GO" id="GO:0005829">
    <property type="term" value="C:cytosol"/>
    <property type="evidence" value="ECO:0007669"/>
    <property type="project" value="GOC"/>
</dbReference>
<evidence type="ECO:0000313" key="1">
    <source>
        <dbReference type="EMBL" id="OON22439.1"/>
    </source>
</evidence>
<accession>A0A1S8X6T5</accession>
<dbReference type="Proteomes" id="UP000243686">
    <property type="component" value="Unassembled WGS sequence"/>
</dbReference>
<sequence>MSHMDMVFSLAEELLRAANQNSRLTLPRTQAGWMMLAAYMTLGPDLVKPHLPRMLLFWRNAFTRSLRELEAEKQRGDAFTWQFHLHCTKYIPMAFNASGEPMGSNSPYVQLCFPEASESCVGIAMRIADPTQPRFSHSNCLLSASHQRPTMCCVKRQSFLTAMCPGFSTLLASLTLRRSTEWF</sequence>
<reference evidence="1 2" key="1">
    <citation type="submission" date="2015-03" db="EMBL/GenBank/DDBJ databases">
        <title>Draft genome of the nematode, Opisthorchis viverrini.</title>
        <authorList>
            <person name="Mitreva M."/>
        </authorList>
    </citation>
    <scope>NUCLEOTIDE SEQUENCE [LARGE SCALE GENOMIC DNA]</scope>
    <source>
        <strain evidence="1">Khon Kaen</strain>
    </source>
</reference>
<dbReference type="GO" id="GO:0008104">
    <property type="term" value="P:intracellular protein localization"/>
    <property type="evidence" value="ECO:0007669"/>
    <property type="project" value="TreeGrafter"/>
</dbReference>
<dbReference type="AlphaFoldDB" id="A0A1S8X6T5"/>
<proteinExistence type="predicted"/>
<protein>
    <submittedName>
        <fullName evidence="1">Uncharacterized protein</fullName>
    </submittedName>
</protein>
<keyword evidence="2" id="KW-1185">Reference proteome</keyword>
<dbReference type="GO" id="GO:0006897">
    <property type="term" value="P:endocytosis"/>
    <property type="evidence" value="ECO:0007669"/>
    <property type="project" value="TreeGrafter"/>
</dbReference>
<dbReference type="GO" id="GO:0016020">
    <property type="term" value="C:membrane"/>
    <property type="evidence" value="ECO:0007669"/>
    <property type="project" value="TreeGrafter"/>
</dbReference>
<gene>
    <name evidence="1" type="ORF">X801_01665</name>
</gene>
<dbReference type="GO" id="GO:0030139">
    <property type="term" value="C:endocytic vesicle"/>
    <property type="evidence" value="ECO:0007669"/>
    <property type="project" value="TreeGrafter"/>
</dbReference>
<dbReference type="InterPro" id="IPR040108">
    <property type="entry name" value="Laa1/Sip1/HEATR5"/>
</dbReference>
<dbReference type="GO" id="GO:0005794">
    <property type="term" value="C:Golgi apparatus"/>
    <property type="evidence" value="ECO:0007669"/>
    <property type="project" value="TreeGrafter"/>
</dbReference>
<dbReference type="EMBL" id="KV891773">
    <property type="protein sequence ID" value="OON22439.1"/>
    <property type="molecule type" value="Genomic_DNA"/>
</dbReference>
<dbReference type="PANTHER" id="PTHR21663">
    <property type="entry name" value="HYPOTHETICAL HEAT DOMAIN-CONTAINING"/>
    <property type="match status" value="1"/>
</dbReference>
<organism evidence="1 2">
    <name type="scientific">Opisthorchis viverrini</name>
    <name type="common">Southeast Asian liver fluke</name>
    <dbReference type="NCBI Taxonomy" id="6198"/>
    <lineage>
        <taxon>Eukaryota</taxon>
        <taxon>Metazoa</taxon>
        <taxon>Spiralia</taxon>
        <taxon>Lophotrochozoa</taxon>
        <taxon>Platyhelminthes</taxon>
        <taxon>Trematoda</taxon>
        <taxon>Digenea</taxon>
        <taxon>Opisthorchiida</taxon>
        <taxon>Opisthorchiata</taxon>
        <taxon>Opisthorchiidae</taxon>
        <taxon>Opisthorchis</taxon>
    </lineage>
</organism>
<evidence type="ECO:0000313" key="2">
    <source>
        <dbReference type="Proteomes" id="UP000243686"/>
    </source>
</evidence>